<dbReference type="EMBL" id="CP013234">
    <property type="protein sequence ID" value="AMP06831.1"/>
    <property type="molecule type" value="Genomic_DNA"/>
</dbReference>
<accession>A0A127QA15</accession>
<protein>
    <submittedName>
        <fullName evidence="2">Uncharacterized protein</fullName>
    </submittedName>
</protein>
<evidence type="ECO:0000256" key="1">
    <source>
        <dbReference type="SAM" id="MobiDB-lite"/>
    </source>
</evidence>
<feature type="region of interest" description="Disordered" evidence="1">
    <location>
        <begin position="1"/>
        <end position="46"/>
    </location>
</feature>
<reference evidence="2 3" key="1">
    <citation type="submission" date="2015-11" db="EMBL/GenBank/DDBJ databases">
        <title>Exploring the genomic traits of fungus-feeding bacterial genus Collimonas.</title>
        <authorList>
            <person name="Song C."/>
            <person name="Schmidt R."/>
            <person name="de Jager V."/>
            <person name="Krzyzanowska D."/>
            <person name="Jongedijk E."/>
            <person name="Cankar K."/>
            <person name="Beekwilder J."/>
            <person name="van Veen A."/>
            <person name="de Boer W."/>
            <person name="van Veen J.A."/>
            <person name="Garbeva P."/>
        </authorList>
    </citation>
    <scope>NUCLEOTIDE SEQUENCE [LARGE SCALE GENOMIC DNA]</scope>
    <source>
        <strain evidence="2 3">Ter91</strain>
    </source>
</reference>
<dbReference type="KEGG" id="cpra:CPter91_4524"/>
<organism evidence="2 3">
    <name type="scientific">Collimonas pratensis</name>
    <dbReference type="NCBI Taxonomy" id="279113"/>
    <lineage>
        <taxon>Bacteria</taxon>
        <taxon>Pseudomonadati</taxon>
        <taxon>Pseudomonadota</taxon>
        <taxon>Betaproteobacteria</taxon>
        <taxon>Burkholderiales</taxon>
        <taxon>Oxalobacteraceae</taxon>
        <taxon>Collimonas</taxon>
    </lineage>
</organism>
<dbReference type="Proteomes" id="UP000074561">
    <property type="component" value="Chromosome"/>
</dbReference>
<feature type="compositionally biased region" description="Basic and acidic residues" evidence="1">
    <location>
        <begin position="11"/>
        <end position="27"/>
    </location>
</feature>
<evidence type="ECO:0000313" key="3">
    <source>
        <dbReference type="Proteomes" id="UP000074561"/>
    </source>
</evidence>
<proteinExistence type="predicted"/>
<dbReference type="AlphaFoldDB" id="A0A127QA15"/>
<gene>
    <name evidence="2" type="ORF">CPter91_4524</name>
</gene>
<dbReference type="STRING" id="279113.CPter91_4524"/>
<feature type="compositionally biased region" description="Polar residues" evidence="1">
    <location>
        <begin position="31"/>
        <end position="46"/>
    </location>
</feature>
<evidence type="ECO:0000313" key="2">
    <source>
        <dbReference type="EMBL" id="AMP06831.1"/>
    </source>
</evidence>
<name>A0A127QA15_9BURK</name>
<sequence>MRKPLSPSHEAQAESREKSHAADDFHISVKGASSLQQHKIQTDDSN</sequence>